<evidence type="ECO:0000256" key="4">
    <source>
        <dbReference type="ARBA" id="ARBA00022840"/>
    </source>
</evidence>
<dbReference type="Gene3D" id="3.40.50.620">
    <property type="entry name" value="HUPs"/>
    <property type="match status" value="1"/>
</dbReference>
<feature type="domain" description="tRNA(Ile)-lysidine/2-thiocytidine synthase N-terminal" evidence="7">
    <location>
        <begin position="22"/>
        <end position="214"/>
    </location>
</feature>
<dbReference type="GO" id="GO:0006400">
    <property type="term" value="P:tRNA modification"/>
    <property type="evidence" value="ECO:0007669"/>
    <property type="project" value="UniProtKB-UniRule"/>
</dbReference>
<dbReference type="CDD" id="cd01992">
    <property type="entry name" value="TilS_N"/>
    <property type="match status" value="1"/>
</dbReference>
<keyword evidence="4 6" id="KW-0067">ATP-binding</keyword>
<protein>
    <recommendedName>
        <fullName evidence="6">tRNA(Ile)-lysidine synthase</fullName>
        <ecNumber evidence="6">6.3.4.19</ecNumber>
    </recommendedName>
    <alternativeName>
        <fullName evidence="6">tRNA(Ile)-2-lysyl-cytidine synthase</fullName>
    </alternativeName>
    <alternativeName>
        <fullName evidence="6">tRNA(Ile)-lysidine synthetase</fullName>
    </alternativeName>
</protein>
<dbReference type="Proteomes" id="UP000231987">
    <property type="component" value="Unassembled WGS sequence"/>
</dbReference>
<accession>A0A2J0Z074</accession>
<organism evidence="8 9">
    <name type="scientific">Rhizobium meliloti</name>
    <name type="common">Ensifer meliloti</name>
    <name type="synonym">Sinorhizobium meliloti</name>
    <dbReference type="NCBI Taxonomy" id="382"/>
    <lineage>
        <taxon>Bacteria</taxon>
        <taxon>Pseudomonadati</taxon>
        <taxon>Pseudomonadota</taxon>
        <taxon>Alphaproteobacteria</taxon>
        <taxon>Hyphomicrobiales</taxon>
        <taxon>Rhizobiaceae</taxon>
        <taxon>Sinorhizobium/Ensifer group</taxon>
        <taxon>Sinorhizobium</taxon>
    </lineage>
</organism>
<evidence type="ECO:0000313" key="8">
    <source>
        <dbReference type="EMBL" id="PJR13918.1"/>
    </source>
</evidence>
<evidence type="ECO:0000256" key="2">
    <source>
        <dbReference type="ARBA" id="ARBA00022694"/>
    </source>
</evidence>
<comment type="domain">
    <text evidence="6">The N-terminal region contains the highly conserved SGGXDS motif, predicted to be a P-loop motif involved in ATP binding.</text>
</comment>
<comment type="caution">
    <text evidence="8">The sequence shown here is derived from an EMBL/GenBank/DDBJ whole genome shotgun (WGS) entry which is preliminary data.</text>
</comment>
<dbReference type="GO" id="GO:0032267">
    <property type="term" value="F:tRNA(Ile)-lysidine synthase activity"/>
    <property type="evidence" value="ECO:0007669"/>
    <property type="project" value="UniProtKB-EC"/>
</dbReference>
<keyword evidence="2 6" id="KW-0819">tRNA processing</keyword>
<sequence length="454" mass="48261">MPHAVLDTARNFLRSFIRPCRILVAVSGGSDSMGLLVALHAAIAADERRGFSLAACTVDHALRPQSAREAEDVAAFCAALGIAHRVYRWEGAKPSTGIQAAARNKRYELLAEAAGALGADCIATGHTRDDQQETVAMRVARGRSDGAGDGGQGEGHGAAGMAAAMLYGRRIWVLRPFLGLARADIRSFLQACGVSWIDDPSNANPAFERVRVRARIATSQGMPTPLCNGRQRAASSARAAALIEKRIRVHEALVAEISARHAGEIDDADWRRALLTVASVLGGRDHMPARATVQRLSQFLRSGEPGRMTAGRVVFDRRACGLYLYREARNLPGLAVGPGGQGIWDGRFTVKSGGSAVTVAADASGRLWTQRLIDAGLPTGIAKRGSTVAPEIASADGAGLAFGEAPAKVEYHIPLYDTFLPGFDRIMADAVAVSFGRDRYPAPPVHDVLIEMET</sequence>
<evidence type="ECO:0000256" key="1">
    <source>
        <dbReference type="ARBA" id="ARBA00022598"/>
    </source>
</evidence>
<dbReference type="GO" id="GO:0005737">
    <property type="term" value="C:cytoplasm"/>
    <property type="evidence" value="ECO:0007669"/>
    <property type="project" value="UniProtKB-SubCell"/>
</dbReference>
<dbReference type="RefSeq" id="WP_100672987.1">
    <property type="nucleotide sequence ID" value="NZ_JBKOIJ010000001.1"/>
</dbReference>
<evidence type="ECO:0000256" key="5">
    <source>
        <dbReference type="ARBA" id="ARBA00048539"/>
    </source>
</evidence>
<dbReference type="PANTHER" id="PTHR43033">
    <property type="entry name" value="TRNA(ILE)-LYSIDINE SYNTHASE-RELATED"/>
    <property type="match status" value="1"/>
</dbReference>
<evidence type="ECO:0000256" key="6">
    <source>
        <dbReference type="HAMAP-Rule" id="MF_01161"/>
    </source>
</evidence>
<evidence type="ECO:0000256" key="3">
    <source>
        <dbReference type="ARBA" id="ARBA00022741"/>
    </source>
</evidence>
<comment type="similarity">
    <text evidence="6">Belongs to the tRNA(Ile)-lysidine synthase family.</text>
</comment>
<dbReference type="Pfam" id="PF01171">
    <property type="entry name" value="ATP_bind_3"/>
    <property type="match status" value="1"/>
</dbReference>
<dbReference type="InterPro" id="IPR012795">
    <property type="entry name" value="tRNA_Ile_lys_synt_N"/>
</dbReference>
<keyword evidence="3 6" id="KW-0547">Nucleotide-binding</keyword>
<keyword evidence="6" id="KW-0963">Cytoplasm</keyword>
<evidence type="ECO:0000313" key="9">
    <source>
        <dbReference type="Proteomes" id="UP000231987"/>
    </source>
</evidence>
<reference evidence="8 9" key="1">
    <citation type="submission" date="2017-06" db="EMBL/GenBank/DDBJ databases">
        <title>Ensifer strains isolated from leguminous trees and herbs display diverse denitrification phenotypes with some acting as strong N2O sinks.</title>
        <authorList>
            <person name="Woliy K."/>
            <person name="Mania D."/>
            <person name="Bakken L.R."/>
            <person name="Frostegard A."/>
        </authorList>
    </citation>
    <scope>NUCLEOTIDE SEQUENCE [LARGE SCALE GENOMIC DNA]</scope>
    <source>
        <strain evidence="8 9">AC50a</strain>
    </source>
</reference>
<dbReference type="HAMAP" id="MF_01161">
    <property type="entry name" value="tRNA_Ile_lys_synt"/>
    <property type="match status" value="1"/>
</dbReference>
<feature type="binding site" evidence="6">
    <location>
        <begin position="27"/>
        <end position="32"/>
    </location>
    <ligand>
        <name>ATP</name>
        <dbReference type="ChEBI" id="CHEBI:30616"/>
    </ligand>
</feature>
<dbReference type="AlphaFoldDB" id="A0A2J0Z074"/>
<comment type="catalytic activity">
    <reaction evidence="5 6">
        <text>cytidine(34) in tRNA(Ile2) + L-lysine + ATP = lysidine(34) in tRNA(Ile2) + AMP + diphosphate + H(+)</text>
        <dbReference type="Rhea" id="RHEA:43744"/>
        <dbReference type="Rhea" id="RHEA-COMP:10625"/>
        <dbReference type="Rhea" id="RHEA-COMP:10670"/>
        <dbReference type="ChEBI" id="CHEBI:15378"/>
        <dbReference type="ChEBI" id="CHEBI:30616"/>
        <dbReference type="ChEBI" id="CHEBI:32551"/>
        <dbReference type="ChEBI" id="CHEBI:33019"/>
        <dbReference type="ChEBI" id="CHEBI:82748"/>
        <dbReference type="ChEBI" id="CHEBI:83665"/>
        <dbReference type="ChEBI" id="CHEBI:456215"/>
        <dbReference type="EC" id="6.3.4.19"/>
    </reaction>
</comment>
<comment type="function">
    <text evidence="6">Ligates lysine onto the cytidine present at position 34 of the AUA codon-specific tRNA(Ile) that contains the anticodon CAU, in an ATP-dependent manner. Cytidine is converted to lysidine, thus changing the amino acid specificity of the tRNA from methionine to isoleucine.</text>
</comment>
<evidence type="ECO:0000259" key="7">
    <source>
        <dbReference type="Pfam" id="PF01171"/>
    </source>
</evidence>
<dbReference type="InterPro" id="IPR012094">
    <property type="entry name" value="tRNA_Ile_lys_synt"/>
</dbReference>
<dbReference type="InterPro" id="IPR014729">
    <property type="entry name" value="Rossmann-like_a/b/a_fold"/>
</dbReference>
<dbReference type="InterPro" id="IPR011063">
    <property type="entry name" value="TilS/TtcA_N"/>
</dbReference>
<dbReference type="SUPFAM" id="SSF52402">
    <property type="entry name" value="Adenine nucleotide alpha hydrolases-like"/>
    <property type="match status" value="1"/>
</dbReference>
<name>A0A2J0Z074_RHIML</name>
<dbReference type="GO" id="GO:0005524">
    <property type="term" value="F:ATP binding"/>
    <property type="evidence" value="ECO:0007669"/>
    <property type="project" value="UniProtKB-UniRule"/>
</dbReference>
<dbReference type="NCBIfam" id="TIGR02432">
    <property type="entry name" value="lysidine_TilS_N"/>
    <property type="match status" value="1"/>
</dbReference>
<dbReference type="PANTHER" id="PTHR43033:SF1">
    <property type="entry name" value="TRNA(ILE)-LYSIDINE SYNTHASE-RELATED"/>
    <property type="match status" value="1"/>
</dbReference>
<dbReference type="EC" id="6.3.4.19" evidence="6"/>
<keyword evidence="1 6" id="KW-0436">Ligase</keyword>
<proteinExistence type="inferred from homology"/>
<comment type="subcellular location">
    <subcellularLocation>
        <location evidence="6">Cytoplasm</location>
    </subcellularLocation>
</comment>
<dbReference type="EMBL" id="NJGD01000008">
    <property type="protein sequence ID" value="PJR13918.1"/>
    <property type="molecule type" value="Genomic_DNA"/>
</dbReference>
<gene>
    <name evidence="6 8" type="primary">tilS</name>
    <name evidence="8" type="ORF">CEJ86_19400</name>
</gene>